<dbReference type="GeneTree" id="ENSGT00390000018061"/>
<dbReference type="InterPro" id="IPR029063">
    <property type="entry name" value="SAM-dependent_MTases_sf"/>
</dbReference>
<dbReference type="OrthoDB" id="19014at2759"/>
<evidence type="ECO:0000256" key="1">
    <source>
        <dbReference type="SAM" id="MobiDB-lite"/>
    </source>
</evidence>
<dbReference type="SUPFAM" id="SSF53335">
    <property type="entry name" value="S-adenosyl-L-methionine-dependent methyltransferases"/>
    <property type="match status" value="1"/>
</dbReference>
<dbReference type="InterPro" id="IPR051038">
    <property type="entry name" value="RMT2/GAMT_Mtase"/>
</dbReference>
<protein>
    <submittedName>
        <fullName evidence="2">Guanidinoacetate N-methyltransferase</fullName>
    </submittedName>
</protein>
<dbReference type="AlphaFoldDB" id="A0A803XMA7"/>
<dbReference type="Ensembl" id="ENSMGAT00000023341.1">
    <property type="protein sequence ID" value="ENSMGAP00000020653.1"/>
    <property type="gene ID" value="ENSMGAG00000022259.1"/>
</dbReference>
<reference evidence="2" key="2">
    <citation type="submission" date="2025-08" db="UniProtKB">
        <authorList>
            <consortium name="Ensembl"/>
        </authorList>
    </citation>
    <scope>IDENTIFICATION</scope>
</reference>
<dbReference type="PANTHER" id="PTHR32379:SF1">
    <property type="entry name" value="GUANIDINOACETATE N-METHYLTRANSFERASE"/>
    <property type="match status" value="1"/>
</dbReference>
<feature type="compositionally biased region" description="Pro residues" evidence="1">
    <location>
        <begin position="34"/>
        <end position="43"/>
    </location>
</feature>
<reference evidence="2 3" key="1">
    <citation type="journal article" date="2010" name="PLoS Biol.">
        <title>Multi-platform next-generation sequencing of the domestic turkey (Meleagris gallopavo): genome assembly and analysis.</title>
        <authorList>
            <person name="Dalloul R.A."/>
            <person name="Long J.A."/>
            <person name="Zimin A.V."/>
            <person name="Aslam L."/>
            <person name="Beal K."/>
            <person name="Blomberg L.A."/>
            <person name="Bouffard P."/>
            <person name="Burt D.W."/>
            <person name="Crasta O."/>
            <person name="Crooijmans R.P."/>
            <person name="Cooper K."/>
            <person name="Coulombe R.A."/>
            <person name="De S."/>
            <person name="Delany M.E."/>
            <person name="Dodgson J.B."/>
            <person name="Dong J.J."/>
            <person name="Evans C."/>
            <person name="Frederickson K.M."/>
            <person name="Flicek P."/>
            <person name="Florea L."/>
            <person name="Folkerts O."/>
            <person name="Groenen M.A."/>
            <person name="Harkins T.T."/>
            <person name="Herrero J."/>
            <person name="Hoffmann S."/>
            <person name="Megens H.J."/>
            <person name="Jiang A."/>
            <person name="de Jong P."/>
            <person name="Kaiser P."/>
            <person name="Kim H."/>
            <person name="Kim K.W."/>
            <person name="Kim S."/>
            <person name="Langenberger D."/>
            <person name="Lee M.K."/>
            <person name="Lee T."/>
            <person name="Mane S."/>
            <person name="Marcais G."/>
            <person name="Marz M."/>
            <person name="McElroy A.P."/>
            <person name="Modise T."/>
            <person name="Nefedov M."/>
            <person name="Notredame C."/>
            <person name="Paton I.R."/>
            <person name="Payne W.S."/>
            <person name="Pertea G."/>
            <person name="Prickett D."/>
            <person name="Puiu D."/>
            <person name="Qioa D."/>
            <person name="Raineri E."/>
            <person name="Ruffier M."/>
            <person name="Salzberg S.L."/>
            <person name="Schatz M.C."/>
            <person name="Scheuring C."/>
            <person name="Schmidt C.J."/>
            <person name="Schroeder S."/>
            <person name="Searle S.M."/>
            <person name="Smith E.J."/>
            <person name="Smith J."/>
            <person name="Sonstegard T.S."/>
            <person name="Stadler P.F."/>
            <person name="Tafer H."/>
            <person name="Tu Z.J."/>
            <person name="Van Tassell C.P."/>
            <person name="Vilella A.J."/>
            <person name="Williams K.P."/>
            <person name="Yorke J.A."/>
            <person name="Zhang L."/>
            <person name="Zhang H.B."/>
            <person name="Zhang X."/>
            <person name="Zhang Y."/>
            <person name="Reed K.M."/>
        </authorList>
    </citation>
    <scope>NUCLEOTIDE SEQUENCE [LARGE SCALE GENOMIC DNA]</scope>
</reference>
<proteinExistence type="predicted"/>
<dbReference type="PANTHER" id="PTHR32379">
    <property type="entry name" value="GUANIDINOACETATE N-METHYLTRANSFERASE"/>
    <property type="match status" value="1"/>
</dbReference>
<feature type="region of interest" description="Disordered" evidence="1">
    <location>
        <begin position="25"/>
        <end position="54"/>
    </location>
</feature>
<evidence type="ECO:0000313" key="2">
    <source>
        <dbReference type="Ensembl" id="ENSMGAP00000020653.1"/>
    </source>
</evidence>
<keyword evidence="3" id="KW-1185">Reference proteome</keyword>
<dbReference type="GO" id="GO:0005634">
    <property type="term" value="C:nucleus"/>
    <property type="evidence" value="ECO:0007669"/>
    <property type="project" value="TreeGrafter"/>
</dbReference>
<accession>A0A803XMA7</accession>
<dbReference type="GO" id="GO:0006601">
    <property type="term" value="P:creatine biosynthetic process"/>
    <property type="evidence" value="ECO:0007669"/>
    <property type="project" value="TreeGrafter"/>
</dbReference>
<evidence type="ECO:0000313" key="3">
    <source>
        <dbReference type="Proteomes" id="UP000001645"/>
    </source>
</evidence>
<dbReference type="GO" id="GO:0005737">
    <property type="term" value="C:cytoplasm"/>
    <property type="evidence" value="ECO:0007669"/>
    <property type="project" value="TreeGrafter"/>
</dbReference>
<dbReference type="Gene3D" id="3.40.50.150">
    <property type="entry name" value="Vaccinia Virus protein VP39"/>
    <property type="match status" value="2"/>
</dbReference>
<reference evidence="2" key="3">
    <citation type="submission" date="2025-09" db="UniProtKB">
        <authorList>
            <consortium name="Ensembl"/>
        </authorList>
    </citation>
    <scope>IDENTIFICATION</scope>
</reference>
<organism evidence="2 3">
    <name type="scientific">Meleagris gallopavo</name>
    <name type="common">Wild turkey</name>
    <dbReference type="NCBI Taxonomy" id="9103"/>
    <lineage>
        <taxon>Eukaryota</taxon>
        <taxon>Metazoa</taxon>
        <taxon>Chordata</taxon>
        <taxon>Craniata</taxon>
        <taxon>Vertebrata</taxon>
        <taxon>Euteleostomi</taxon>
        <taxon>Archelosauria</taxon>
        <taxon>Archosauria</taxon>
        <taxon>Dinosauria</taxon>
        <taxon>Saurischia</taxon>
        <taxon>Theropoda</taxon>
        <taxon>Coelurosauria</taxon>
        <taxon>Aves</taxon>
        <taxon>Neognathae</taxon>
        <taxon>Galloanserae</taxon>
        <taxon>Galliformes</taxon>
        <taxon>Phasianidae</taxon>
        <taxon>Meleagridinae</taxon>
        <taxon>Meleagris</taxon>
    </lineage>
</organism>
<sequence length="267" mass="29980">MHQPSFDPRWFSSCTQRRTRCTVPLTPQQLSPSPHTPHPPPCTQPHARTTHHPSIPFHPRGAPAGCAHSALSRPWLFKAGQHCEPSPPPALRALGLSPAAMSARSATAPIFTEGEDCKAAWREATAAYNAPDTHLEILGKPVMERWETPYMHSLATVAASRGILYDTYPLSAQTWHTHQFAFIKDHAFRLLRPGGVLTYCNLTSWGELLKGKYSDIEKMFEETQVAQLLEAGFRRENISTAVMELVPPRECRYYSFPRLITPRVVKH</sequence>
<dbReference type="Proteomes" id="UP000001645">
    <property type="component" value="Chromosome 30"/>
</dbReference>
<dbReference type="GO" id="GO:0030731">
    <property type="term" value="F:guanidinoacetate N-methyltransferase activity"/>
    <property type="evidence" value="ECO:0007669"/>
    <property type="project" value="TreeGrafter"/>
</dbReference>
<gene>
    <name evidence="2" type="primary">GAMT</name>
</gene>
<name>A0A803XMA7_MELGA</name>